<comment type="subcellular location">
    <subcellularLocation>
        <location evidence="1">Membrane</location>
        <topology evidence="1">Single-pass membrane protein</topology>
    </subcellularLocation>
</comment>
<evidence type="ECO:0000256" key="7">
    <source>
        <dbReference type="SAM" id="Phobius"/>
    </source>
</evidence>
<dbReference type="GO" id="GO:0009512">
    <property type="term" value="C:cytochrome b6f complex"/>
    <property type="evidence" value="ECO:0007669"/>
    <property type="project" value="InterPro"/>
</dbReference>
<evidence type="ECO:0000256" key="5">
    <source>
        <dbReference type="ARBA" id="ARBA00022989"/>
    </source>
</evidence>
<keyword evidence="4" id="KW-0249">Electron transport</keyword>
<evidence type="ECO:0008006" key="10">
    <source>
        <dbReference type="Google" id="ProtNLM"/>
    </source>
</evidence>
<gene>
    <name evidence="8" type="ORF">WJX72_006252</name>
</gene>
<dbReference type="HAMAP" id="MF_00396">
    <property type="entry name" value="Cytb6_f_PetM"/>
    <property type="match status" value="1"/>
</dbReference>
<dbReference type="AlphaFoldDB" id="A0AAW1QQS8"/>
<keyword evidence="3 7" id="KW-0812">Transmembrane</keyword>
<dbReference type="GO" id="GO:0016020">
    <property type="term" value="C:membrane"/>
    <property type="evidence" value="ECO:0007669"/>
    <property type="project" value="UniProtKB-SubCell"/>
</dbReference>
<keyword evidence="5 7" id="KW-1133">Transmembrane helix</keyword>
<dbReference type="EMBL" id="JALJOR010000002">
    <property type="protein sequence ID" value="KAK9823901.1"/>
    <property type="molecule type" value="Genomic_DNA"/>
</dbReference>
<organism evidence="8 9">
    <name type="scientific">[Myrmecia] bisecta</name>
    <dbReference type="NCBI Taxonomy" id="41462"/>
    <lineage>
        <taxon>Eukaryota</taxon>
        <taxon>Viridiplantae</taxon>
        <taxon>Chlorophyta</taxon>
        <taxon>core chlorophytes</taxon>
        <taxon>Trebouxiophyceae</taxon>
        <taxon>Trebouxiales</taxon>
        <taxon>Trebouxiaceae</taxon>
        <taxon>Myrmecia</taxon>
    </lineage>
</organism>
<evidence type="ECO:0000313" key="8">
    <source>
        <dbReference type="EMBL" id="KAK9823901.1"/>
    </source>
</evidence>
<name>A0AAW1QQS8_9CHLO</name>
<proteinExistence type="inferred from homology"/>
<evidence type="ECO:0000313" key="9">
    <source>
        <dbReference type="Proteomes" id="UP001489004"/>
    </source>
</evidence>
<feature type="transmembrane region" description="Helical" evidence="7">
    <location>
        <begin position="57"/>
        <end position="82"/>
    </location>
</feature>
<reference evidence="8 9" key="1">
    <citation type="journal article" date="2024" name="Nat. Commun.">
        <title>Phylogenomics reveals the evolutionary origins of lichenization in chlorophyte algae.</title>
        <authorList>
            <person name="Puginier C."/>
            <person name="Libourel C."/>
            <person name="Otte J."/>
            <person name="Skaloud P."/>
            <person name="Haon M."/>
            <person name="Grisel S."/>
            <person name="Petersen M."/>
            <person name="Berrin J.G."/>
            <person name="Delaux P.M."/>
            <person name="Dal Grande F."/>
            <person name="Keller J."/>
        </authorList>
    </citation>
    <scope>NUCLEOTIDE SEQUENCE [LARGE SCALE GENOMIC DNA]</scope>
    <source>
        <strain evidence="8 9">SAG 2043</strain>
    </source>
</reference>
<keyword evidence="2" id="KW-0813">Transport</keyword>
<accession>A0AAW1QQS8</accession>
<evidence type="ECO:0000256" key="6">
    <source>
        <dbReference type="ARBA" id="ARBA00023136"/>
    </source>
</evidence>
<dbReference type="SUPFAM" id="SSF103441">
    <property type="entry name" value="PetM subunit of the cytochrome b6f complex"/>
    <property type="match status" value="1"/>
</dbReference>
<keyword evidence="9" id="KW-1185">Reference proteome</keyword>
<sequence>MAMFSGLKRQGGVFSSPKSVDEKFVAMSRSVRGPLRGKGGALQAVSAMEVAQIAGEAGYIGGTAAVMFAMTLVGLAVGFVLLRVESLVEEGEL</sequence>
<evidence type="ECO:0000256" key="4">
    <source>
        <dbReference type="ARBA" id="ARBA00022982"/>
    </source>
</evidence>
<keyword evidence="6 7" id="KW-0472">Membrane</keyword>
<evidence type="ECO:0000256" key="1">
    <source>
        <dbReference type="ARBA" id="ARBA00004167"/>
    </source>
</evidence>
<dbReference type="Pfam" id="PF08041">
    <property type="entry name" value="PetM"/>
    <property type="match status" value="1"/>
</dbReference>
<dbReference type="Proteomes" id="UP001489004">
    <property type="component" value="Unassembled WGS sequence"/>
</dbReference>
<comment type="caution">
    <text evidence="8">The sequence shown here is derived from an EMBL/GenBank/DDBJ whole genome shotgun (WGS) entry which is preliminary data.</text>
</comment>
<protein>
    <recommendedName>
        <fullName evidence="10">Cytochrome b6-f complex subunit 7</fullName>
    </recommendedName>
</protein>
<evidence type="ECO:0000256" key="2">
    <source>
        <dbReference type="ARBA" id="ARBA00022448"/>
    </source>
</evidence>
<dbReference type="InterPro" id="IPR012595">
    <property type="entry name" value="PetM_cyt_b6/f_cplx_su7"/>
</dbReference>
<evidence type="ECO:0000256" key="3">
    <source>
        <dbReference type="ARBA" id="ARBA00022692"/>
    </source>
</evidence>